<evidence type="ECO:0008006" key="3">
    <source>
        <dbReference type="Google" id="ProtNLM"/>
    </source>
</evidence>
<organism evidence="1 2">
    <name type="scientific">Scytonema hofmannii PCC 7110</name>
    <dbReference type="NCBI Taxonomy" id="128403"/>
    <lineage>
        <taxon>Bacteria</taxon>
        <taxon>Bacillati</taxon>
        <taxon>Cyanobacteriota</taxon>
        <taxon>Cyanophyceae</taxon>
        <taxon>Nostocales</taxon>
        <taxon>Scytonemataceae</taxon>
        <taxon>Scytonema</taxon>
    </lineage>
</organism>
<name>A0A139WZ33_9CYAN</name>
<dbReference type="Gene3D" id="1.10.1220.10">
    <property type="entry name" value="Met repressor-like"/>
    <property type="match status" value="1"/>
</dbReference>
<dbReference type="Pfam" id="PF09274">
    <property type="entry name" value="ParG"/>
    <property type="match status" value="1"/>
</dbReference>
<dbReference type="OrthoDB" id="517418at2"/>
<dbReference type="InterPro" id="IPR013321">
    <property type="entry name" value="Arc_rbn_hlx_hlx"/>
</dbReference>
<dbReference type="EMBL" id="ANNX02000045">
    <property type="protein sequence ID" value="KYC37727.1"/>
    <property type="molecule type" value="Genomic_DNA"/>
</dbReference>
<dbReference type="SUPFAM" id="SSF47598">
    <property type="entry name" value="Ribbon-helix-helix"/>
    <property type="match status" value="1"/>
</dbReference>
<comment type="caution">
    <text evidence="1">The sequence shown here is derived from an EMBL/GenBank/DDBJ whole genome shotgun (WGS) entry which is preliminary data.</text>
</comment>
<sequence>MEKKVVAVKAFVSEEVRNLFKAACAKKGTTMSDALAAMIDDFIKQEEQSTPKQKDKGAA</sequence>
<dbReference type="InterPro" id="IPR015354">
    <property type="entry name" value="DNA_partition_ParG"/>
</dbReference>
<keyword evidence="2" id="KW-1185">Reference proteome</keyword>
<evidence type="ECO:0000313" key="1">
    <source>
        <dbReference type="EMBL" id="KYC37727.1"/>
    </source>
</evidence>
<reference evidence="1 2" key="1">
    <citation type="journal article" date="2013" name="Genome Biol. Evol.">
        <title>Genomes of Stigonematalean cyanobacteria (subsection V) and the evolution of oxygenic photosynthesis from prokaryotes to plastids.</title>
        <authorList>
            <person name="Dagan T."/>
            <person name="Roettger M."/>
            <person name="Stucken K."/>
            <person name="Landan G."/>
            <person name="Koch R."/>
            <person name="Major P."/>
            <person name="Gould S.B."/>
            <person name="Goremykin V.V."/>
            <person name="Rippka R."/>
            <person name="Tandeau de Marsac N."/>
            <person name="Gugger M."/>
            <person name="Lockhart P.J."/>
            <person name="Allen J.F."/>
            <person name="Brune I."/>
            <person name="Maus I."/>
            <person name="Puhler A."/>
            <person name="Martin W.F."/>
        </authorList>
    </citation>
    <scope>NUCLEOTIDE SEQUENCE [LARGE SCALE GENOMIC DNA]</scope>
    <source>
        <strain evidence="1 2">PCC 7110</strain>
    </source>
</reference>
<protein>
    <recommendedName>
        <fullName evidence="3">Copy number control protein</fullName>
    </recommendedName>
</protein>
<dbReference type="GO" id="GO:0006355">
    <property type="term" value="P:regulation of DNA-templated transcription"/>
    <property type="evidence" value="ECO:0007669"/>
    <property type="project" value="InterPro"/>
</dbReference>
<dbReference type="InterPro" id="IPR010985">
    <property type="entry name" value="Ribbon_hlx_hlx"/>
</dbReference>
<dbReference type="Proteomes" id="UP000076925">
    <property type="component" value="Unassembled WGS sequence"/>
</dbReference>
<dbReference type="STRING" id="128403.WA1_04200"/>
<dbReference type="RefSeq" id="WP_017743311.1">
    <property type="nucleotide sequence ID" value="NZ_KQ976354.1"/>
</dbReference>
<gene>
    <name evidence="1" type="ORF">WA1_04200</name>
</gene>
<evidence type="ECO:0000313" key="2">
    <source>
        <dbReference type="Proteomes" id="UP000076925"/>
    </source>
</evidence>
<accession>A0A139WZ33</accession>
<dbReference type="AlphaFoldDB" id="A0A139WZ33"/>
<proteinExistence type="predicted"/>